<gene>
    <name evidence="3" type="ORF">C482_14389</name>
</gene>
<dbReference type="SUPFAM" id="SSF55486">
    <property type="entry name" value="Metalloproteases ('zincins'), catalytic domain"/>
    <property type="match status" value="1"/>
</dbReference>
<dbReference type="InterPro" id="IPR013783">
    <property type="entry name" value="Ig-like_fold"/>
</dbReference>
<feature type="domain" description="CARDB" evidence="2">
    <location>
        <begin position="432"/>
        <end position="507"/>
    </location>
</feature>
<dbReference type="STRING" id="1227492.C482_14389"/>
<evidence type="ECO:0000256" key="1">
    <source>
        <dbReference type="SAM" id="Phobius"/>
    </source>
</evidence>
<dbReference type="EMBL" id="AOIN01000078">
    <property type="protein sequence ID" value="ELY96967.1"/>
    <property type="molecule type" value="Genomic_DNA"/>
</dbReference>
<dbReference type="InterPro" id="IPR027268">
    <property type="entry name" value="Peptidase_M4/M1_CTD_sf"/>
</dbReference>
<sequence length="644" mass="68057">MALCCLCVVALGLVATGSAAATSELVVETTGSYDAETKTFTGTYEYDLPSNVRELTVQFDELGTDGIAVSDTANLKQVDDTTFEWTGGSDPVIELDVDPSRSQIGAGNYADGETGFIMTPSPRLSWTYTGSNPTVVNRASFDGTGHATTRAMYAGEHAHHTDAAGTMVASVIVPAELESEIDAEAQLSQATAAAEFAEWRLQHDRLTLYVLPGEHTPQRQGGQAIGNVAWVASDSAAVDTVDNVPAHELAHIFLGSFGDDEMLWLTEATGEYYGYLIALNSGQGTFDEFYDTVTDERYEDAILTDPAVVSQSTADYQKGAHVLAGLDAAIRTETDGESTLLDVLTQETYDLEDYDEFKAAVVDVSGEPALAAWIDQYVDGEETPAIPDDESLFTLPGSTTDEFTKVGFATELGPSPQFSVSGLHRDLPLRDSEPTVWVGERVSTTATIENVGSEDGAHTIPMLVDGHIAATETVHLEAGETATVTIGHNLTSSGTYELAVADESITVTARDPASPQVDSITADIDPVRGVETPLEIPVSNPANRTAIGTVPIEADGEQVGEVRVALESGEQRTVRTEIVPPTAGEVTITAGAVSAELTVREPDTGSDTPEQVLDSMPGFGGVTASSVIVLVVLAFAGVHAVQRR</sequence>
<name>M0AGF7_9EURY</name>
<dbReference type="Gene3D" id="1.10.390.10">
    <property type="entry name" value="Neutral Protease Domain 2"/>
    <property type="match status" value="1"/>
</dbReference>
<protein>
    <recommendedName>
        <fullName evidence="2">CARDB domain-containing protein</fullName>
    </recommendedName>
</protein>
<proteinExistence type="predicted"/>
<dbReference type="InterPro" id="IPR011635">
    <property type="entry name" value="CARDB"/>
</dbReference>
<evidence type="ECO:0000313" key="4">
    <source>
        <dbReference type="Proteomes" id="UP000011693"/>
    </source>
</evidence>
<dbReference type="AlphaFoldDB" id="M0AGF7"/>
<organism evidence="3 4">
    <name type="scientific">Natrialba chahannaoensis JCM 10990</name>
    <dbReference type="NCBI Taxonomy" id="1227492"/>
    <lineage>
        <taxon>Archaea</taxon>
        <taxon>Methanobacteriati</taxon>
        <taxon>Methanobacteriota</taxon>
        <taxon>Stenosarchaea group</taxon>
        <taxon>Halobacteria</taxon>
        <taxon>Halobacteriales</taxon>
        <taxon>Natrialbaceae</taxon>
        <taxon>Natrialba</taxon>
    </lineage>
</organism>
<dbReference type="Gene3D" id="2.60.40.10">
    <property type="entry name" value="Immunoglobulins"/>
    <property type="match status" value="1"/>
</dbReference>
<reference evidence="3 4" key="1">
    <citation type="journal article" date="2014" name="PLoS Genet.">
        <title>Phylogenetically driven sequencing of extremely halophilic archaea reveals strategies for static and dynamic osmo-response.</title>
        <authorList>
            <person name="Becker E.A."/>
            <person name="Seitzer P.M."/>
            <person name="Tritt A."/>
            <person name="Larsen D."/>
            <person name="Krusor M."/>
            <person name="Yao A.I."/>
            <person name="Wu D."/>
            <person name="Madern D."/>
            <person name="Eisen J.A."/>
            <person name="Darling A.E."/>
            <person name="Facciotti M.T."/>
        </authorList>
    </citation>
    <scope>NUCLEOTIDE SEQUENCE [LARGE SCALE GENOMIC DNA]</scope>
    <source>
        <strain evidence="3 4">JCM 10990</strain>
    </source>
</reference>
<dbReference type="PATRIC" id="fig|1227492.4.peg.2854"/>
<evidence type="ECO:0000259" key="2">
    <source>
        <dbReference type="Pfam" id="PF07705"/>
    </source>
</evidence>
<evidence type="ECO:0000313" key="3">
    <source>
        <dbReference type="EMBL" id="ELY96967.1"/>
    </source>
</evidence>
<keyword evidence="4" id="KW-1185">Reference proteome</keyword>
<comment type="caution">
    <text evidence="3">The sequence shown here is derived from an EMBL/GenBank/DDBJ whole genome shotgun (WGS) entry which is preliminary data.</text>
</comment>
<keyword evidence="1" id="KW-1133">Transmembrane helix</keyword>
<dbReference type="Pfam" id="PF07705">
    <property type="entry name" value="CARDB"/>
    <property type="match status" value="1"/>
</dbReference>
<keyword evidence="1" id="KW-0812">Transmembrane</keyword>
<accession>M0AGF7</accession>
<dbReference type="Proteomes" id="UP000011693">
    <property type="component" value="Unassembled WGS sequence"/>
</dbReference>
<feature type="transmembrane region" description="Helical" evidence="1">
    <location>
        <begin position="618"/>
        <end position="641"/>
    </location>
</feature>
<keyword evidence="1" id="KW-0472">Membrane</keyword>